<evidence type="ECO:0000256" key="1">
    <source>
        <dbReference type="ARBA" id="ARBA00000085"/>
    </source>
</evidence>
<evidence type="ECO:0000256" key="4">
    <source>
        <dbReference type="ARBA" id="ARBA00022679"/>
    </source>
</evidence>
<dbReference type="SUPFAM" id="SSF55874">
    <property type="entry name" value="ATPase domain of HSP90 chaperone/DNA topoisomerase II/histidine kinase"/>
    <property type="match status" value="1"/>
</dbReference>
<accession>A0A1U7P0D6</accession>
<protein>
    <recommendedName>
        <fullName evidence="2">histidine kinase</fullName>
        <ecNumber evidence="2">2.7.13.3</ecNumber>
    </recommendedName>
</protein>
<dbReference type="GO" id="GO:0000156">
    <property type="term" value="F:phosphorelay response regulator activity"/>
    <property type="evidence" value="ECO:0007669"/>
    <property type="project" value="TreeGrafter"/>
</dbReference>
<comment type="caution">
    <text evidence="9">The sequence shown here is derived from an EMBL/GenBank/DDBJ whole genome shotgun (WGS) entry which is preliminary data.</text>
</comment>
<keyword evidence="3" id="KW-0597">Phosphoprotein</keyword>
<evidence type="ECO:0000313" key="9">
    <source>
        <dbReference type="EMBL" id="OLV18637.1"/>
    </source>
</evidence>
<dbReference type="Pfam" id="PF02518">
    <property type="entry name" value="HATPase_c"/>
    <property type="match status" value="1"/>
</dbReference>
<feature type="coiled-coil region" evidence="7">
    <location>
        <begin position="4"/>
        <end position="52"/>
    </location>
</feature>
<dbReference type="InterPro" id="IPR000014">
    <property type="entry name" value="PAS"/>
</dbReference>
<evidence type="ECO:0000256" key="7">
    <source>
        <dbReference type="SAM" id="Coils"/>
    </source>
</evidence>
<dbReference type="EC" id="2.7.13.3" evidence="2"/>
<dbReference type="SUPFAM" id="SSF55785">
    <property type="entry name" value="PYP-like sensor domain (PAS domain)"/>
    <property type="match status" value="1"/>
</dbReference>
<dbReference type="CDD" id="cd00130">
    <property type="entry name" value="PAS"/>
    <property type="match status" value="1"/>
</dbReference>
<dbReference type="InterPro" id="IPR005467">
    <property type="entry name" value="His_kinase_dom"/>
</dbReference>
<dbReference type="InterPro" id="IPR036890">
    <property type="entry name" value="HATPase_C_sf"/>
</dbReference>
<dbReference type="GO" id="GO:0030295">
    <property type="term" value="F:protein kinase activator activity"/>
    <property type="evidence" value="ECO:0007669"/>
    <property type="project" value="TreeGrafter"/>
</dbReference>
<reference evidence="9 10" key="1">
    <citation type="submission" date="2017-01" db="EMBL/GenBank/DDBJ databases">
        <title>Genome Analysis of Deinococcus marmoris KOPRI26562.</title>
        <authorList>
            <person name="Kim J.H."/>
            <person name="Oh H.-M."/>
        </authorList>
    </citation>
    <scope>NUCLEOTIDE SEQUENCE [LARGE SCALE GENOMIC DNA]</scope>
    <source>
        <strain evidence="9 10">KOPRI26562</strain>
    </source>
</reference>
<keyword evidence="4" id="KW-0808">Transferase</keyword>
<dbReference type="GO" id="GO:0016020">
    <property type="term" value="C:membrane"/>
    <property type="evidence" value="ECO:0007669"/>
    <property type="project" value="UniProtKB-SubCell"/>
</dbReference>
<dbReference type="AlphaFoldDB" id="A0A1U7P0D6"/>
<gene>
    <name evidence="9" type="ORF">BOO71_0005245</name>
</gene>
<dbReference type="InterPro" id="IPR013767">
    <property type="entry name" value="PAS_fold"/>
</dbReference>
<dbReference type="PROSITE" id="PS50109">
    <property type="entry name" value="HIS_KIN"/>
    <property type="match status" value="1"/>
</dbReference>
<dbReference type="GO" id="GO:0004673">
    <property type="term" value="F:protein histidine kinase activity"/>
    <property type="evidence" value="ECO:0007669"/>
    <property type="project" value="UniProtKB-EC"/>
</dbReference>
<dbReference type="InterPro" id="IPR050351">
    <property type="entry name" value="BphY/WalK/GraS-like"/>
</dbReference>
<comment type="catalytic activity">
    <reaction evidence="1">
        <text>ATP + protein L-histidine = ADP + protein N-phospho-L-histidine.</text>
        <dbReference type="EC" id="2.7.13.3"/>
    </reaction>
</comment>
<dbReference type="GO" id="GO:0007234">
    <property type="term" value="P:osmosensory signaling via phosphorelay pathway"/>
    <property type="evidence" value="ECO:0007669"/>
    <property type="project" value="TreeGrafter"/>
</dbReference>
<dbReference type="InterPro" id="IPR004358">
    <property type="entry name" value="Sig_transdc_His_kin-like_C"/>
</dbReference>
<dbReference type="GO" id="GO:0006355">
    <property type="term" value="P:regulation of DNA-templated transcription"/>
    <property type="evidence" value="ECO:0007669"/>
    <property type="project" value="InterPro"/>
</dbReference>
<evidence type="ECO:0000256" key="3">
    <source>
        <dbReference type="ARBA" id="ARBA00022553"/>
    </source>
</evidence>
<dbReference type="RefSeq" id="WP_075831612.1">
    <property type="nucleotide sequence ID" value="NZ_MSTI01000063.1"/>
</dbReference>
<dbReference type="PRINTS" id="PR00344">
    <property type="entry name" value="BCTRLSENSOR"/>
</dbReference>
<dbReference type="PANTHER" id="PTHR42878:SF15">
    <property type="entry name" value="BACTERIOPHYTOCHROME"/>
    <property type="match status" value="1"/>
</dbReference>
<dbReference type="FunFam" id="3.30.565.10:FF:000006">
    <property type="entry name" value="Sensor histidine kinase WalK"/>
    <property type="match status" value="1"/>
</dbReference>
<dbReference type="EMBL" id="MSTI01000063">
    <property type="protein sequence ID" value="OLV18637.1"/>
    <property type="molecule type" value="Genomic_DNA"/>
</dbReference>
<keyword evidence="5 9" id="KW-0418">Kinase</keyword>
<dbReference type="SMART" id="SM00387">
    <property type="entry name" value="HATPase_c"/>
    <property type="match status" value="1"/>
</dbReference>
<dbReference type="InterPro" id="IPR035965">
    <property type="entry name" value="PAS-like_dom_sf"/>
</dbReference>
<evidence type="ECO:0000256" key="5">
    <source>
        <dbReference type="ARBA" id="ARBA00022777"/>
    </source>
</evidence>
<dbReference type="OrthoDB" id="58669at2"/>
<proteinExistence type="predicted"/>
<keyword evidence="7" id="KW-0175">Coiled coil</keyword>
<dbReference type="NCBIfam" id="TIGR00229">
    <property type="entry name" value="sensory_box"/>
    <property type="match status" value="1"/>
</dbReference>
<keyword evidence="10" id="KW-1185">Reference proteome</keyword>
<dbReference type="Gene3D" id="3.30.450.20">
    <property type="entry name" value="PAS domain"/>
    <property type="match status" value="1"/>
</dbReference>
<name>A0A1U7P0D6_9DEIO</name>
<dbReference type="Proteomes" id="UP000186607">
    <property type="component" value="Unassembled WGS sequence"/>
</dbReference>
<dbReference type="STRING" id="249408.BOO71_0005245"/>
<dbReference type="Pfam" id="PF00989">
    <property type="entry name" value="PAS"/>
    <property type="match status" value="1"/>
</dbReference>
<dbReference type="PANTHER" id="PTHR42878">
    <property type="entry name" value="TWO-COMPONENT HISTIDINE KINASE"/>
    <property type="match status" value="1"/>
</dbReference>
<dbReference type="SMART" id="SM00091">
    <property type="entry name" value="PAS"/>
    <property type="match status" value="1"/>
</dbReference>
<keyword evidence="6" id="KW-0472">Membrane</keyword>
<evidence type="ECO:0000256" key="6">
    <source>
        <dbReference type="ARBA" id="ARBA00023136"/>
    </source>
</evidence>
<evidence type="ECO:0000256" key="2">
    <source>
        <dbReference type="ARBA" id="ARBA00012438"/>
    </source>
</evidence>
<evidence type="ECO:0000313" key="10">
    <source>
        <dbReference type="Proteomes" id="UP000186607"/>
    </source>
</evidence>
<evidence type="ECO:0000259" key="8">
    <source>
        <dbReference type="PROSITE" id="PS50109"/>
    </source>
</evidence>
<feature type="domain" description="Histidine kinase" evidence="8">
    <location>
        <begin position="186"/>
        <end position="403"/>
    </location>
</feature>
<organism evidence="9 10">
    <name type="scientific">Deinococcus marmoris</name>
    <dbReference type="NCBI Taxonomy" id="249408"/>
    <lineage>
        <taxon>Bacteria</taxon>
        <taxon>Thermotogati</taxon>
        <taxon>Deinococcota</taxon>
        <taxon>Deinococci</taxon>
        <taxon>Deinococcales</taxon>
        <taxon>Deinococcaceae</taxon>
        <taxon>Deinococcus</taxon>
    </lineage>
</organism>
<sequence length="423" mass="47411">MNHLAQLERRFAAQQQDLHVHQGELEQQNEALRQSNMELEEARNRYADLFELAPVGYVVCDEGGLIGRINATGCAQLGAACGQLVGRHFALFVEADQRAELTRFLDQVFLDLEPAGPPRLELRMLRQSGQHWDAQLECTFLRDGAAPLIRMVLTDITALKESQRSAQWHATQALHLHEELQTFLRSITHDLSAPQRQVEGFTVLLAQHLQTTDQMTDPVTARLLKNLSQAAMNLGTLTTSLIHFYQSGQPTEPARSLNLNRLVETIFHELEPERRGRQVVLTHDPLPTLRVDHQSMHMLLTNLLSNAVKFTRPRPVARIHVGAQVNGAHVLLSVRDNGVGFDSRQEQRLFGVFERLHSERDFPGQGLGLALVRRIVEHWQGQVWGEGVPGEGAVFWVQLPGALSAAQHTPPDQADRPFPLGSV</sequence>
<dbReference type="InterPro" id="IPR003594">
    <property type="entry name" value="HATPase_dom"/>
</dbReference>
<dbReference type="Gene3D" id="3.30.565.10">
    <property type="entry name" value="Histidine kinase-like ATPase, C-terminal domain"/>
    <property type="match status" value="1"/>
</dbReference>